<geneLocation type="plasmid" evidence="2 3">
    <name>unnamed1</name>
</geneLocation>
<gene>
    <name evidence="2" type="ORF">LXE91_40935</name>
</gene>
<dbReference type="AlphaFoldDB" id="A0A7Z1BA38"/>
<reference evidence="2 3" key="1">
    <citation type="submission" date="2021-12" db="EMBL/GenBank/DDBJ databases">
        <title>Genomic and phenotypic characterization of three Burkholderia contaminans isolates recovered from different sources.</title>
        <authorList>
            <person name="Lopez De Volder A."/>
            <person name="Fan Y."/>
            <person name="Nunvar J."/>
            <person name="Herrera T."/>
            <person name="Timp W."/>
            <person name="Degrossi J."/>
        </authorList>
    </citation>
    <scope>NUCLEOTIDE SEQUENCE [LARGE SCALE GENOMIC DNA]</scope>
    <source>
        <strain evidence="2 3">LMG 23361</strain>
        <plasmid evidence="2 3">unnamed1</plasmid>
    </source>
</reference>
<sequence>MRDLLKHTSTFGRHRTGREMPMSFPNSREPLDRSGEELENFIAQVYRDRDAAIAVIDRVSTRTRCRISWGYHKLFPLSMATLFFVGPAEYRRRTDRFQRFTRLALESQARLGRIARALDTEQVDRSIEGNDR</sequence>
<dbReference type="Proteomes" id="UP001220209">
    <property type="component" value="Plasmid unnamed1"/>
</dbReference>
<keyword evidence="2" id="KW-0614">Plasmid</keyword>
<dbReference type="RefSeq" id="WP_046543909.1">
    <property type="nucleotide sequence ID" value="NZ_AP018360.1"/>
</dbReference>
<evidence type="ECO:0000313" key="3">
    <source>
        <dbReference type="Proteomes" id="UP001220209"/>
    </source>
</evidence>
<evidence type="ECO:0000256" key="1">
    <source>
        <dbReference type="SAM" id="MobiDB-lite"/>
    </source>
</evidence>
<protein>
    <submittedName>
        <fullName evidence="2">Uncharacterized protein</fullName>
    </submittedName>
</protein>
<name>A0A7Z1BA38_9BURK</name>
<accession>A0A7Z1BA38</accession>
<evidence type="ECO:0000313" key="2">
    <source>
        <dbReference type="EMBL" id="WFN23726.1"/>
    </source>
</evidence>
<feature type="region of interest" description="Disordered" evidence="1">
    <location>
        <begin position="1"/>
        <end position="30"/>
    </location>
</feature>
<organism evidence="2 3">
    <name type="scientific">Burkholderia contaminans</name>
    <dbReference type="NCBI Taxonomy" id="488447"/>
    <lineage>
        <taxon>Bacteria</taxon>
        <taxon>Pseudomonadati</taxon>
        <taxon>Pseudomonadota</taxon>
        <taxon>Betaproteobacteria</taxon>
        <taxon>Burkholderiales</taxon>
        <taxon>Burkholderiaceae</taxon>
        <taxon>Burkholderia</taxon>
        <taxon>Burkholderia cepacia complex</taxon>
    </lineage>
</organism>
<dbReference type="OrthoDB" id="9903422at2"/>
<dbReference type="EMBL" id="CP090643">
    <property type="protein sequence ID" value="WFN23726.1"/>
    <property type="molecule type" value="Genomic_DNA"/>
</dbReference>
<proteinExistence type="predicted"/>